<reference evidence="2 3" key="2">
    <citation type="journal article" date="2017" name="Front. Microbiol.">
        <title>Genomics Reveals a Unique Clone of Burkholderia cenocepacia Harboring an Actively Excising Novel Genomic Island.</title>
        <authorList>
            <person name="Patil P.P."/>
            <person name="Mali S."/>
            <person name="Midha S."/>
            <person name="Gautam V."/>
            <person name="Dash L."/>
            <person name="Kumar S."/>
            <person name="Shastri J."/>
            <person name="Singhal L."/>
            <person name="Patil P.B."/>
        </authorList>
    </citation>
    <scope>NUCLEOTIDE SEQUENCE [LARGE SCALE GENOMIC DNA]</scope>
    <source>
        <strain evidence="2 3">BC-19</strain>
    </source>
</reference>
<dbReference type="Proteomes" id="UP000191686">
    <property type="component" value="Unassembled WGS sequence"/>
</dbReference>
<comment type="caution">
    <text evidence="2">The sequence shown here is derived from an EMBL/GenBank/DDBJ whole genome shotgun (WGS) entry which is preliminary data.</text>
</comment>
<accession>A0ABD4UCR4</accession>
<feature type="transmembrane region" description="Helical" evidence="1">
    <location>
        <begin position="50"/>
        <end position="69"/>
    </location>
</feature>
<evidence type="ECO:0000313" key="2">
    <source>
        <dbReference type="EMBL" id="MCW3712113.1"/>
    </source>
</evidence>
<evidence type="ECO:0000313" key="3">
    <source>
        <dbReference type="Proteomes" id="UP000191686"/>
    </source>
</evidence>
<gene>
    <name evidence="2" type="ORF">UE95_012525</name>
</gene>
<keyword evidence="1" id="KW-0472">Membrane</keyword>
<dbReference type="AlphaFoldDB" id="A0ABD4UCR4"/>
<evidence type="ECO:0000256" key="1">
    <source>
        <dbReference type="SAM" id="Phobius"/>
    </source>
</evidence>
<sequence length="153" mass="17569">MTNNEKNGEFDFFRTPDPKTPEPSLLIRAISLCGRLKKISVDKPELSNTIITIWLSANFILLFVLFYYFQPIHVIQKPAGIIAIEESIGHDCWDLDRAMFVGAVVEEQIEKRFDNARDPQVFDQVLDDADKLQEDLTKICSTKPKIKEKEKAL</sequence>
<name>A0ABD4UCR4_9BURK</name>
<reference evidence="2 3" key="1">
    <citation type="journal article" date="2017" name="Front. Microbiol.">
        <title>Genomics reveals a unique clone of Burkholderia cenocepacia harbouring an actively excising novel genomic island.</title>
        <authorList>
            <person name="Patil P."/>
            <person name="Mali S."/>
            <person name="Midha S."/>
            <person name="Gautam V."/>
            <person name="Dash L."/>
            <person name="Kumar S."/>
            <person name="Shastri J."/>
            <person name="Singhal L."/>
            <person name="Patil P.B."/>
        </authorList>
    </citation>
    <scope>NUCLEOTIDE SEQUENCE [LARGE SCALE GENOMIC DNA]</scope>
    <source>
        <strain evidence="2 3">BC-19</strain>
    </source>
</reference>
<dbReference type="RefSeq" id="WP_143262410.1">
    <property type="nucleotide sequence ID" value="NZ_JYMX02000008.1"/>
</dbReference>
<keyword evidence="1" id="KW-0812">Transmembrane</keyword>
<proteinExistence type="predicted"/>
<keyword evidence="1" id="KW-1133">Transmembrane helix</keyword>
<protein>
    <submittedName>
        <fullName evidence="2">Uncharacterized protein</fullName>
    </submittedName>
</protein>
<organism evidence="2 3">
    <name type="scientific">Burkholderia cenocepacia</name>
    <dbReference type="NCBI Taxonomy" id="95486"/>
    <lineage>
        <taxon>Bacteria</taxon>
        <taxon>Pseudomonadati</taxon>
        <taxon>Pseudomonadota</taxon>
        <taxon>Betaproteobacteria</taxon>
        <taxon>Burkholderiales</taxon>
        <taxon>Burkholderiaceae</taxon>
        <taxon>Burkholderia</taxon>
        <taxon>Burkholderia cepacia complex</taxon>
    </lineage>
</organism>
<dbReference type="EMBL" id="JYMX02000008">
    <property type="protein sequence ID" value="MCW3712113.1"/>
    <property type="molecule type" value="Genomic_DNA"/>
</dbReference>